<evidence type="ECO:0000313" key="2">
    <source>
        <dbReference type="Proteomes" id="UP000478052"/>
    </source>
</evidence>
<dbReference type="Proteomes" id="UP000478052">
    <property type="component" value="Unassembled WGS sequence"/>
</dbReference>
<sequence length="95" mass="10279">MTSDNSHQIGGPLPRCHCDYPQPPDADLITVAAVVDFGGSVQANAEAQQKQQRQRAAESEATEASAAGKSLWKRFTTFVTNCMTYVGRLCADCCR</sequence>
<proteinExistence type="predicted"/>
<dbReference type="OrthoDB" id="10499371at2759"/>
<accession>A0A6G0ZEH7</accession>
<gene>
    <name evidence="1" type="ORF">FWK35_00008925</name>
</gene>
<dbReference type="AlphaFoldDB" id="A0A6G0ZEH7"/>
<name>A0A6G0ZEH7_APHCR</name>
<protein>
    <submittedName>
        <fullName evidence="1">Uncharacterized protein</fullName>
    </submittedName>
</protein>
<comment type="caution">
    <text evidence="1">The sequence shown here is derived from an EMBL/GenBank/DDBJ whole genome shotgun (WGS) entry which is preliminary data.</text>
</comment>
<dbReference type="EMBL" id="VUJU01000645">
    <property type="protein sequence ID" value="KAF0769122.1"/>
    <property type="molecule type" value="Genomic_DNA"/>
</dbReference>
<organism evidence="1 2">
    <name type="scientific">Aphis craccivora</name>
    <name type="common">Cowpea aphid</name>
    <dbReference type="NCBI Taxonomy" id="307492"/>
    <lineage>
        <taxon>Eukaryota</taxon>
        <taxon>Metazoa</taxon>
        <taxon>Ecdysozoa</taxon>
        <taxon>Arthropoda</taxon>
        <taxon>Hexapoda</taxon>
        <taxon>Insecta</taxon>
        <taxon>Pterygota</taxon>
        <taxon>Neoptera</taxon>
        <taxon>Paraneoptera</taxon>
        <taxon>Hemiptera</taxon>
        <taxon>Sternorrhyncha</taxon>
        <taxon>Aphidomorpha</taxon>
        <taxon>Aphidoidea</taxon>
        <taxon>Aphididae</taxon>
        <taxon>Aphidini</taxon>
        <taxon>Aphis</taxon>
        <taxon>Aphis</taxon>
    </lineage>
</organism>
<evidence type="ECO:0000313" key="1">
    <source>
        <dbReference type="EMBL" id="KAF0769122.1"/>
    </source>
</evidence>
<keyword evidence="2" id="KW-1185">Reference proteome</keyword>
<reference evidence="1 2" key="1">
    <citation type="submission" date="2019-08" db="EMBL/GenBank/DDBJ databases">
        <title>Whole genome of Aphis craccivora.</title>
        <authorList>
            <person name="Voronova N.V."/>
            <person name="Shulinski R.S."/>
            <person name="Bandarenka Y.V."/>
            <person name="Zhorov D.G."/>
            <person name="Warner D."/>
        </authorList>
    </citation>
    <scope>NUCLEOTIDE SEQUENCE [LARGE SCALE GENOMIC DNA]</scope>
    <source>
        <strain evidence="1">180601</strain>
        <tissue evidence="1">Whole Body</tissue>
    </source>
</reference>